<feature type="compositionally biased region" description="Polar residues" evidence="1">
    <location>
        <begin position="237"/>
        <end position="257"/>
    </location>
</feature>
<reference evidence="3" key="1">
    <citation type="submission" date="2013-08" db="EMBL/GenBank/DDBJ databases">
        <title>Intrasporangium oryzae NRRL B-24470.</title>
        <authorList>
            <person name="Liu H."/>
            <person name="Wang G."/>
        </authorList>
    </citation>
    <scope>NUCLEOTIDE SEQUENCE [LARGE SCALE GENOMIC DNA]</scope>
    <source>
        <strain evidence="3">Q5-1</strain>
    </source>
</reference>
<evidence type="ECO:0000256" key="1">
    <source>
        <dbReference type="SAM" id="MobiDB-lite"/>
    </source>
</evidence>
<evidence type="ECO:0000313" key="2">
    <source>
        <dbReference type="EMBL" id="EWT04424.1"/>
    </source>
</evidence>
<dbReference type="EMBL" id="AWQS01000249">
    <property type="protein sequence ID" value="EWT04424.1"/>
    <property type="molecule type" value="Genomic_DNA"/>
</dbReference>
<feature type="compositionally biased region" description="Low complexity" evidence="1">
    <location>
        <begin position="99"/>
        <end position="112"/>
    </location>
</feature>
<feature type="compositionally biased region" description="Low complexity" evidence="1">
    <location>
        <begin position="327"/>
        <end position="347"/>
    </location>
</feature>
<sequence>MSDQINDPRADTPAAGAEYSTDPLGTPTTPPGGPARAAGVSDTSGTESATAAGLGGPAAASGTTYVSSSTGADGSPGADTTDTRGTSDKVKAGAQQVGDQATQSAQDTAQTAKQEASRVASTATDEIRKLADQSRSELTDQARAQQSRLAGSLRDLGQQFGQMADRSDSSSMATQLAREASDRAHSIGSWLENREPGEVIDEVKRFARRKPGTFLAVAAGVGFLSGRLTRGLTGGSDSDTGNGYRTSGYSGAYTDQSGAPRRYESTTSYDATSGTTTTTYGTTGARDTESRTPGTGAGTAGMGTGTMGTDMETGRSVTGGTGEISEASKPSAASAPGAPPADAMGSAWEEGER</sequence>
<name>W9GKL0_9MICO</name>
<feature type="region of interest" description="Disordered" evidence="1">
    <location>
        <begin position="1"/>
        <end position="126"/>
    </location>
</feature>
<gene>
    <name evidence="2" type="ORF">N864_11205</name>
</gene>
<dbReference type="OrthoDB" id="4578793at2"/>
<protein>
    <submittedName>
        <fullName evidence="2">Uncharacterized protein</fullName>
    </submittedName>
</protein>
<feature type="compositionally biased region" description="Low complexity" evidence="1">
    <location>
        <begin position="49"/>
        <end position="64"/>
    </location>
</feature>
<feature type="compositionally biased region" description="Low complexity" evidence="1">
    <location>
        <begin position="265"/>
        <end position="285"/>
    </location>
</feature>
<dbReference type="Proteomes" id="UP000019494">
    <property type="component" value="Unassembled WGS sequence"/>
</dbReference>
<evidence type="ECO:0000313" key="3">
    <source>
        <dbReference type="Proteomes" id="UP000019494"/>
    </source>
</evidence>
<feature type="compositionally biased region" description="Gly residues" evidence="1">
    <location>
        <begin position="295"/>
        <end position="306"/>
    </location>
</feature>
<feature type="region of interest" description="Disordered" evidence="1">
    <location>
        <begin position="162"/>
        <end position="189"/>
    </location>
</feature>
<feature type="compositionally biased region" description="Basic and acidic residues" evidence="1">
    <location>
        <begin position="1"/>
        <end position="10"/>
    </location>
</feature>
<feature type="compositionally biased region" description="Basic and acidic residues" evidence="1">
    <location>
        <begin position="81"/>
        <end position="91"/>
    </location>
</feature>
<organism evidence="2 3">
    <name type="scientific">Intrasporangium chromatireducens Q5-1</name>
    <dbReference type="NCBI Taxonomy" id="584657"/>
    <lineage>
        <taxon>Bacteria</taxon>
        <taxon>Bacillati</taxon>
        <taxon>Actinomycetota</taxon>
        <taxon>Actinomycetes</taxon>
        <taxon>Micrococcales</taxon>
        <taxon>Intrasporangiaceae</taxon>
        <taxon>Intrasporangium</taxon>
    </lineage>
</organism>
<keyword evidence="3" id="KW-1185">Reference proteome</keyword>
<accession>W9GKL0</accession>
<feature type="compositionally biased region" description="Polar residues" evidence="1">
    <location>
        <begin position="65"/>
        <end position="80"/>
    </location>
</feature>
<feature type="region of interest" description="Disordered" evidence="1">
    <location>
        <begin position="227"/>
        <end position="353"/>
    </location>
</feature>
<dbReference type="AlphaFoldDB" id="W9GKL0"/>
<comment type="caution">
    <text evidence="2">The sequence shown here is derived from an EMBL/GenBank/DDBJ whole genome shotgun (WGS) entry which is preliminary data.</text>
</comment>
<proteinExistence type="predicted"/>
<dbReference type="PATRIC" id="fig|584657.3.peg.3705"/>
<dbReference type="RefSeq" id="WP_051518795.1">
    <property type="nucleotide sequence ID" value="NZ_AWQS01000249.1"/>
</dbReference>